<dbReference type="PANTHER" id="PTHR46470:SF2">
    <property type="entry name" value="GLYCERALDEHYDE 3-PHOSPHATE PHOSPHATASE"/>
    <property type="match status" value="1"/>
</dbReference>
<dbReference type="eggNOG" id="arCOG02291">
    <property type="taxonomic scope" value="Archaea"/>
</dbReference>
<comment type="similarity">
    <text evidence="2">Belongs to the HAD-like hydrolase superfamily.</text>
</comment>
<accession>M0A172</accession>
<dbReference type="Gene3D" id="3.40.50.1000">
    <property type="entry name" value="HAD superfamily/HAD-like"/>
    <property type="match status" value="1"/>
</dbReference>
<comment type="cofactor">
    <cofactor evidence="1">
        <name>Mg(2+)</name>
        <dbReference type="ChEBI" id="CHEBI:18420"/>
    </cofactor>
</comment>
<evidence type="ECO:0000313" key="7">
    <source>
        <dbReference type="Proteomes" id="UP000011511"/>
    </source>
</evidence>
<comment type="caution">
    <text evidence="6">The sequence shown here is derived from an EMBL/GenBank/DDBJ whole genome shotgun (WGS) entry which is preliminary data.</text>
</comment>
<dbReference type="Proteomes" id="UP000011511">
    <property type="component" value="Unassembled WGS sequence"/>
</dbReference>
<evidence type="ECO:0000256" key="3">
    <source>
        <dbReference type="ARBA" id="ARBA00022723"/>
    </source>
</evidence>
<evidence type="ECO:0000256" key="5">
    <source>
        <dbReference type="ARBA" id="ARBA00022842"/>
    </source>
</evidence>
<gene>
    <name evidence="6" type="ORF">C485_00920</name>
</gene>
<keyword evidence="4" id="KW-0378">Hydrolase</keyword>
<evidence type="ECO:0000313" key="6">
    <source>
        <dbReference type="EMBL" id="ELY92061.1"/>
    </source>
</evidence>
<dbReference type="GO" id="GO:0046872">
    <property type="term" value="F:metal ion binding"/>
    <property type="evidence" value="ECO:0007669"/>
    <property type="project" value="UniProtKB-KW"/>
</dbReference>
<sequence length="236" mass="25695">MGTETTTPLEAITFDLDGTLLRYERSPGTVLEAAFERAGVEPLFAVDEYYARYDDFAERCDSMAALRSECFAALAAANGYDRRLGRDVAAAFNDERDQSNVELVPPAARVLDELSREYRLAVITNGARDAQRQKIDAVNLERWLDEVVVAGHDTPPKPDPEPFEQAMRLLDATPATAVHVGDSLETDIVGSAAAGLESVWVSDRSDGSGAEPTYRVASIGDLLTPPWLSQSETEGQ</sequence>
<dbReference type="Gene3D" id="1.20.120.710">
    <property type="entry name" value="Haloacid dehalogenase hydrolase-like domain"/>
    <property type="match status" value="1"/>
</dbReference>
<dbReference type="SFLD" id="SFLDG01129">
    <property type="entry name" value="C1.5:_HAD__Beta-PGM__Phosphata"/>
    <property type="match status" value="1"/>
</dbReference>
<dbReference type="SUPFAM" id="SSF56784">
    <property type="entry name" value="HAD-like"/>
    <property type="match status" value="1"/>
</dbReference>
<evidence type="ECO:0000256" key="1">
    <source>
        <dbReference type="ARBA" id="ARBA00001946"/>
    </source>
</evidence>
<evidence type="ECO:0000256" key="2">
    <source>
        <dbReference type="ARBA" id="ARBA00007958"/>
    </source>
</evidence>
<dbReference type="Pfam" id="PF00702">
    <property type="entry name" value="Hydrolase"/>
    <property type="match status" value="1"/>
</dbReference>
<dbReference type="PRINTS" id="PR00413">
    <property type="entry name" value="HADHALOGNASE"/>
</dbReference>
<dbReference type="EMBL" id="AOIK01000002">
    <property type="protein sequence ID" value="ELY92061.1"/>
    <property type="molecule type" value="Genomic_DNA"/>
</dbReference>
<dbReference type="SFLD" id="SFLDS00003">
    <property type="entry name" value="Haloacid_Dehalogenase"/>
    <property type="match status" value="1"/>
</dbReference>
<dbReference type="InterPro" id="IPR023214">
    <property type="entry name" value="HAD_sf"/>
</dbReference>
<proteinExistence type="inferred from homology"/>
<dbReference type="GO" id="GO:0016791">
    <property type="term" value="F:phosphatase activity"/>
    <property type="evidence" value="ECO:0007669"/>
    <property type="project" value="TreeGrafter"/>
</dbReference>
<name>M0A172_NATA2</name>
<protein>
    <submittedName>
        <fullName evidence="6">Haloacid dehalogenase</fullName>
    </submittedName>
</protein>
<keyword evidence="3" id="KW-0479">Metal-binding</keyword>
<dbReference type="NCBIfam" id="TIGR01549">
    <property type="entry name" value="HAD-SF-IA-v1"/>
    <property type="match status" value="1"/>
</dbReference>
<organism evidence="6 7">
    <name type="scientific">Natrinema altunense (strain JCM 12890 / CGMCC 1.3731 / AJ2)</name>
    <dbReference type="NCBI Taxonomy" id="1227494"/>
    <lineage>
        <taxon>Archaea</taxon>
        <taxon>Methanobacteriati</taxon>
        <taxon>Methanobacteriota</taxon>
        <taxon>Stenosarchaea group</taxon>
        <taxon>Halobacteria</taxon>
        <taxon>Halobacteriales</taxon>
        <taxon>Natrialbaceae</taxon>
        <taxon>Natrinema</taxon>
    </lineage>
</organism>
<dbReference type="AlphaFoldDB" id="M0A172"/>
<keyword evidence="5" id="KW-0460">Magnesium</keyword>
<evidence type="ECO:0000256" key="4">
    <source>
        <dbReference type="ARBA" id="ARBA00022801"/>
    </source>
</evidence>
<dbReference type="InterPro" id="IPR006439">
    <property type="entry name" value="HAD-SF_hydro_IA"/>
</dbReference>
<dbReference type="PANTHER" id="PTHR46470">
    <property type="entry name" value="N-ACYLNEURAMINATE-9-PHOSPHATASE"/>
    <property type="match status" value="1"/>
</dbReference>
<reference evidence="6 7" key="1">
    <citation type="journal article" date="2014" name="PLoS Genet.">
        <title>Phylogenetically driven sequencing of extremely halophilic archaea reveals strategies for static and dynamic osmo-response.</title>
        <authorList>
            <person name="Becker E.A."/>
            <person name="Seitzer P.M."/>
            <person name="Tritt A."/>
            <person name="Larsen D."/>
            <person name="Krusor M."/>
            <person name="Yao A.I."/>
            <person name="Wu D."/>
            <person name="Madern D."/>
            <person name="Eisen J.A."/>
            <person name="Darling A.E."/>
            <person name="Facciotti M.T."/>
        </authorList>
    </citation>
    <scope>NUCLEOTIDE SEQUENCE [LARGE SCALE GENOMIC DNA]</scope>
    <source>
        <strain evidence="6 7">JCM 12890</strain>
    </source>
</reference>
<dbReference type="GO" id="GO:0044281">
    <property type="term" value="P:small molecule metabolic process"/>
    <property type="evidence" value="ECO:0007669"/>
    <property type="project" value="UniProtKB-ARBA"/>
</dbReference>
<dbReference type="PATRIC" id="fig|1227494.3.peg.174"/>
<dbReference type="InterPro" id="IPR036412">
    <property type="entry name" value="HAD-like_sf"/>
</dbReference>
<dbReference type="InterPro" id="IPR051400">
    <property type="entry name" value="HAD-like_hydrolase"/>
</dbReference>
<keyword evidence="7" id="KW-1185">Reference proteome</keyword>